<evidence type="ECO:0000259" key="4">
    <source>
        <dbReference type="SMART" id="SM00062"/>
    </source>
</evidence>
<dbReference type="SUPFAM" id="SSF53955">
    <property type="entry name" value="Lysozyme-like"/>
    <property type="match status" value="1"/>
</dbReference>
<evidence type="ECO:0000313" key="6">
    <source>
        <dbReference type="Proteomes" id="UP001226434"/>
    </source>
</evidence>
<evidence type="ECO:0000256" key="3">
    <source>
        <dbReference type="ARBA" id="ARBA00023237"/>
    </source>
</evidence>
<dbReference type="InterPro" id="IPR023346">
    <property type="entry name" value="Lysozyme-like_dom_sf"/>
</dbReference>
<dbReference type="SUPFAM" id="SSF53850">
    <property type="entry name" value="Periplasmic binding protein-like II"/>
    <property type="match status" value="1"/>
</dbReference>
<dbReference type="PANTHER" id="PTHR37423">
    <property type="entry name" value="SOLUBLE LYTIC MUREIN TRANSGLYCOSYLASE-RELATED"/>
    <property type="match status" value="1"/>
</dbReference>
<organism evidence="5 6">
    <name type="scientific">Pinibacter soli</name>
    <dbReference type="NCBI Taxonomy" id="3044211"/>
    <lineage>
        <taxon>Bacteria</taxon>
        <taxon>Pseudomonadati</taxon>
        <taxon>Bacteroidota</taxon>
        <taxon>Chitinophagia</taxon>
        <taxon>Chitinophagales</taxon>
        <taxon>Chitinophagaceae</taxon>
        <taxon>Pinibacter</taxon>
    </lineage>
</organism>
<comment type="subcellular location">
    <subcellularLocation>
        <location evidence="1">Cell outer membrane</location>
        <topology evidence="1">Peripheral membrane protein</topology>
    </subcellularLocation>
</comment>
<feature type="domain" description="Solute-binding protein family 3/N-terminal" evidence="4">
    <location>
        <begin position="99"/>
        <end position="342"/>
    </location>
</feature>
<keyword evidence="3" id="KW-0998">Cell outer membrane</keyword>
<dbReference type="PANTHER" id="PTHR37423:SF2">
    <property type="entry name" value="MEMBRANE-BOUND LYTIC MUREIN TRANSGLYCOSYLASE C"/>
    <property type="match status" value="1"/>
</dbReference>
<dbReference type="RefSeq" id="WP_282333919.1">
    <property type="nucleotide sequence ID" value="NZ_JASBRG010000005.1"/>
</dbReference>
<keyword evidence="3" id="KW-0472">Membrane</keyword>
<evidence type="ECO:0000256" key="2">
    <source>
        <dbReference type="ARBA" id="ARBA00007734"/>
    </source>
</evidence>
<evidence type="ECO:0000256" key="1">
    <source>
        <dbReference type="ARBA" id="ARBA00004339"/>
    </source>
</evidence>
<dbReference type="InterPro" id="IPR001638">
    <property type="entry name" value="Solute-binding_3/MltF_N"/>
</dbReference>
<protein>
    <submittedName>
        <fullName evidence="5">Transporter substrate-binding domain-containing protein</fullName>
    </submittedName>
</protein>
<gene>
    <name evidence="5" type="ORF">QJ048_08540</name>
</gene>
<evidence type="ECO:0000313" key="5">
    <source>
        <dbReference type="EMBL" id="MDI3319817.1"/>
    </source>
</evidence>
<dbReference type="Gene3D" id="3.40.190.10">
    <property type="entry name" value="Periplasmic binding protein-like II"/>
    <property type="match status" value="2"/>
</dbReference>
<name>A0ABT6RD90_9BACT</name>
<dbReference type="EMBL" id="JASBRG010000005">
    <property type="protein sequence ID" value="MDI3319817.1"/>
    <property type="molecule type" value="Genomic_DNA"/>
</dbReference>
<dbReference type="InterPro" id="IPR008258">
    <property type="entry name" value="Transglycosylase_SLT_dom_1"/>
</dbReference>
<dbReference type="CDD" id="cd01009">
    <property type="entry name" value="PBP2_YfhD_N"/>
    <property type="match status" value="1"/>
</dbReference>
<dbReference type="Proteomes" id="UP001226434">
    <property type="component" value="Unassembled WGS sequence"/>
</dbReference>
<dbReference type="Gene3D" id="1.10.530.10">
    <property type="match status" value="1"/>
</dbReference>
<accession>A0ABT6RD90</accession>
<reference evidence="5 6" key="1">
    <citation type="submission" date="2023-05" db="EMBL/GenBank/DDBJ databases">
        <title>Genome sequence of Pinibacter sp. MAH-24.</title>
        <authorList>
            <person name="Huq M.A."/>
        </authorList>
    </citation>
    <scope>NUCLEOTIDE SEQUENCE [LARGE SCALE GENOMIC DNA]</scope>
    <source>
        <strain evidence="5 6">MAH-24</strain>
    </source>
</reference>
<dbReference type="SMART" id="SM00062">
    <property type="entry name" value="PBPb"/>
    <property type="match status" value="1"/>
</dbReference>
<sequence>MNRLFNTMPQFHLLLQPYKTNIRKLFIFEVSLLFLLVANSCTDANTNKNGKPADSTAKKIEADTILPQAASQSDSFFIALKKGRKIYVGDFDTMLKRRIVRVLVPNSRTLFFNDKGTERGISADCFREFEQFLNKKYRKKPVKIPFTVVFIPTPPDQLIPGVLAGLGDIAAGNLTATEGRLKHVDFFAPKELGSFSELILTGKKDSAITNVEELAGKTVYVRKSSSYFESLEQLNKTLAAKGKPLVRLEIASEYLEDEDLMEMLDAGIVSVVIVDDWLAKMWAQILPNIRVNDVSIRSGGYIGWCFRKNSPLLTEELKDFYYNYEKKLGEIPYRLKKYYGQVKYLQDPTSSGNAKRYKEIMQLFEKYGKQYGFDPLMLAALGFQESRLDQNNRSAVGAIGVMQVMPSTGAAMKVGNITVTEPNIHAGTKFVNILITKYFKGAHFDGFNRALFAFASYNAGPARIERLRKVAATRGLNPNVWLGSVEVVASEKIGIETTTYVRNIVKYYCSYKLMLEHSQFH</sequence>
<keyword evidence="6" id="KW-1185">Reference proteome</keyword>
<dbReference type="Pfam" id="PF01464">
    <property type="entry name" value="SLT"/>
    <property type="match status" value="1"/>
</dbReference>
<proteinExistence type="inferred from homology"/>
<comment type="similarity">
    <text evidence="2">Belongs to the transglycosylase Slt family.</text>
</comment>
<comment type="caution">
    <text evidence="5">The sequence shown here is derived from an EMBL/GenBank/DDBJ whole genome shotgun (WGS) entry which is preliminary data.</text>
</comment>
<dbReference type="CDD" id="cd13403">
    <property type="entry name" value="MLTF-like"/>
    <property type="match status" value="1"/>
</dbReference>
<dbReference type="Pfam" id="PF00497">
    <property type="entry name" value="SBP_bac_3"/>
    <property type="match status" value="1"/>
</dbReference>